<organism evidence="1 2">
    <name type="scientific">Bradyrhizobium erythrophlei</name>
    <dbReference type="NCBI Taxonomy" id="1437360"/>
    <lineage>
        <taxon>Bacteria</taxon>
        <taxon>Pseudomonadati</taxon>
        <taxon>Pseudomonadota</taxon>
        <taxon>Alphaproteobacteria</taxon>
        <taxon>Hyphomicrobiales</taxon>
        <taxon>Nitrobacteraceae</taxon>
        <taxon>Bradyrhizobium</taxon>
    </lineage>
</organism>
<protein>
    <submittedName>
        <fullName evidence="1">Uncharacterized protein</fullName>
    </submittedName>
</protein>
<accession>A0A1M7U0Y0</accession>
<gene>
    <name evidence="1" type="ORF">SAMN05444170_3198</name>
</gene>
<evidence type="ECO:0000313" key="1">
    <source>
        <dbReference type="EMBL" id="SHN76480.1"/>
    </source>
</evidence>
<dbReference type="OrthoDB" id="9964354at2"/>
<name>A0A1M7U0Y0_9BRAD</name>
<dbReference type="RefSeq" id="WP_072818996.1">
    <property type="nucleotide sequence ID" value="NZ_LT670849.1"/>
</dbReference>
<keyword evidence="2" id="KW-1185">Reference proteome</keyword>
<reference evidence="2" key="1">
    <citation type="submission" date="2016-11" db="EMBL/GenBank/DDBJ databases">
        <authorList>
            <person name="Varghese N."/>
            <person name="Submissions S."/>
        </authorList>
    </citation>
    <scope>NUCLEOTIDE SEQUENCE [LARGE SCALE GENOMIC DNA]</scope>
    <source>
        <strain evidence="2">GAS401</strain>
    </source>
</reference>
<sequence length="85" mass="8770">MTDTTSVSSSTTAFLNRQANNVNQAKAATGSVFANMLNQTQVAVGLRPKTGFSSGATYEATTIAGQTKAAYDSVVNATKAALHIK</sequence>
<dbReference type="EMBL" id="LT670849">
    <property type="protein sequence ID" value="SHN76480.1"/>
    <property type="molecule type" value="Genomic_DNA"/>
</dbReference>
<evidence type="ECO:0000313" key="2">
    <source>
        <dbReference type="Proteomes" id="UP000184096"/>
    </source>
</evidence>
<dbReference type="AlphaFoldDB" id="A0A1M7U0Y0"/>
<proteinExistence type="predicted"/>
<dbReference type="Proteomes" id="UP000184096">
    <property type="component" value="Chromosome I"/>
</dbReference>